<evidence type="ECO:0000256" key="7">
    <source>
        <dbReference type="PROSITE-ProRule" id="PRU00581"/>
    </source>
</evidence>
<dbReference type="PRINTS" id="PR00220">
    <property type="entry name" value="SYNAPTOPHYSN"/>
</dbReference>
<dbReference type="PANTHER" id="PTHR10306:SF16">
    <property type="entry name" value="SYNAPTOPORIN"/>
    <property type="match status" value="1"/>
</dbReference>
<evidence type="ECO:0000256" key="2">
    <source>
        <dbReference type="ARBA" id="ARBA00006476"/>
    </source>
</evidence>
<dbReference type="InterPro" id="IPR008253">
    <property type="entry name" value="Marvel"/>
</dbReference>
<reference evidence="11" key="2">
    <citation type="submission" date="2025-09" db="UniProtKB">
        <authorList>
            <consortium name="Ensembl"/>
        </authorList>
    </citation>
    <scope>IDENTIFICATION</scope>
</reference>
<name>A0A3B3QWC6_9TELE</name>
<evidence type="ECO:0000256" key="9">
    <source>
        <dbReference type="SAM" id="SignalP"/>
    </source>
</evidence>
<dbReference type="GO" id="GO:0030672">
    <property type="term" value="C:synaptic vesicle membrane"/>
    <property type="evidence" value="ECO:0007669"/>
    <property type="project" value="TreeGrafter"/>
</dbReference>
<dbReference type="STRING" id="1676925.ENSPKIP00000009940"/>
<dbReference type="Pfam" id="PF01284">
    <property type="entry name" value="MARVEL"/>
    <property type="match status" value="1"/>
</dbReference>
<comment type="subcellular location">
    <subcellularLocation>
        <location evidence="1">Membrane</location>
        <topology evidence="1">Multi-pass membrane protein</topology>
    </subcellularLocation>
</comment>
<sequence>MCMVIFAPLFAIFAFATCGGYTGQLRVSVDCINRTESDRHITVNFTYPFRLDQVYFDTPMCDGKRRERLHLTGNYSASAEFFVTTAVFAFLYSLLATVVYIFYQNKYRENNRGPSLDFMVTVVFSFAWLVSSCAWAKGLSDVKLATDANQILLLVSACKVPANKCASVHGPVWSGLNTSVVFGFLNFFLWAGNIWFAYKETGWHQSNPRYPARSTSEKRASSFQQKPFESQASVDHSGGNFSSQLVDLGHHASYTQMGEYNHTGPITFTNQI</sequence>
<reference evidence="11" key="1">
    <citation type="submission" date="2025-08" db="UniProtKB">
        <authorList>
            <consortium name="Ensembl"/>
        </authorList>
    </citation>
    <scope>IDENTIFICATION</scope>
</reference>
<evidence type="ECO:0000259" key="10">
    <source>
        <dbReference type="PROSITE" id="PS51225"/>
    </source>
</evidence>
<evidence type="ECO:0000313" key="12">
    <source>
        <dbReference type="Proteomes" id="UP000261540"/>
    </source>
</evidence>
<dbReference type="PROSITE" id="PS51225">
    <property type="entry name" value="MARVEL"/>
    <property type="match status" value="1"/>
</dbReference>
<evidence type="ECO:0000256" key="5">
    <source>
        <dbReference type="ARBA" id="ARBA00023136"/>
    </source>
</evidence>
<keyword evidence="5 7" id="KW-0472">Membrane</keyword>
<feature type="signal peptide" evidence="9">
    <location>
        <begin position="1"/>
        <end position="18"/>
    </location>
</feature>
<feature type="domain" description="MARVEL" evidence="10">
    <location>
        <begin position="1"/>
        <end position="202"/>
    </location>
</feature>
<feature type="transmembrane region" description="Helical" evidence="8">
    <location>
        <begin position="81"/>
        <end position="103"/>
    </location>
</feature>
<dbReference type="PANTHER" id="PTHR10306">
    <property type="entry name" value="SYNAPTOPHYSIN"/>
    <property type="match status" value="1"/>
</dbReference>
<dbReference type="Ensembl" id="ENSPKIT00000034053.1">
    <property type="protein sequence ID" value="ENSPKIP00000009940.1"/>
    <property type="gene ID" value="ENSPKIG00000024844.1"/>
</dbReference>
<evidence type="ECO:0000256" key="1">
    <source>
        <dbReference type="ARBA" id="ARBA00004141"/>
    </source>
</evidence>
<feature type="transmembrane region" description="Helical" evidence="8">
    <location>
        <begin position="115"/>
        <end position="137"/>
    </location>
</feature>
<keyword evidence="4 8" id="KW-1133">Transmembrane helix</keyword>
<keyword evidence="6" id="KW-0325">Glycoprotein</keyword>
<evidence type="ECO:0000256" key="6">
    <source>
        <dbReference type="ARBA" id="ARBA00023180"/>
    </source>
</evidence>
<evidence type="ECO:0000256" key="3">
    <source>
        <dbReference type="ARBA" id="ARBA00022692"/>
    </source>
</evidence>
<proteinExistence type="inferred from homology"/>
<feature type="chain" id="PRO_5017364873" evidence="9">
    <location>
        <begin position="19"/>
        <end position="272"/>
    </location>
</feature>
<dbReference type="AlphaFoldDB" id="A0A3B3QWC6"/>
<accession>A0A3B3QWC6</accession>
<dbReference type="Proteomes" id="UP000261540">
    <property type="component" value="Unplaced"/>
</dbReference>
<keyword evidence="12" id="KW-1185">Reference proteome</keyword>
<evidence type="ECO:0000313" key="11">
    <source>
        <dbReference type="Ensembl" id="ENSPKIP00000009940.1"/>
    </source>
</evidence>
<dbReference type="InterPro" id="IPR001285">
    <property type="entry name" value="Synaptophysin/porin"/>
</dbReference>
<evidence type="ECO:0000256" key="8">
    <source>
        <dbReference type="SAM" id="Phobius"/>
    </source>
</evidence>
<feature type="transmembrane region" description="Helical" evidence="8">
    <location>
        <begin position="180"/>
        <end position="198"/>
    </location>
</feature>
<comment type="similarity">
    <text evidence="2">Belongs to the synaptophysin/synaptobrevin family.</text>
</comment>
<protein>
    <submittedName>
        <fullName evidence="11">Synaptoporin</fullName>
    </submittedName>
</protein>
<evidence type="ECO:0000256" key="4">
    <source>
        <dbReference type="ARBA" id="ARBA00022989"/>
    </source>
</evidence>
<dbReference type="GeneTree" id="ENSGT01030000234637"/>
<keyword evidence="3 7" id="KW-0812">Transmembrane</keyword>
<keyword evidence="9" id="KW-0732">Signal</keyword>
<dbReference type="OrthoDB" id="10006326at2759"/>
<organism evidence="11 12">
    <name type="scientific">Paramormyrops kingsleyae</name>
    <dbReference type="NCBI Taxonomy" id="1676925"/>
    <lineage>
        <taxon>Eukaryota</taxon>
        <taxon>Metazoa</taxon>
        <taxon>Chordata</taxon>
        <taxon>Craniata</taxon>
        <taxon>Vertebrata</taxon>
        <taxon>Euteleostomi</taxon>
        <taxon>Actinopterygii</taxon>
        <taxon>Neopterygii</taxon>
        <taxon>Teleostei</taxon>
        <taxon>Osteoglossocephala</taxon>
        <taxon>Osteoglossomorpha</taxon>
        <taxon>Osteoglossiformes</taxon>
        <taxon>Mormyridae</taxon>
        <taxon>Paramormyrops</taxon>
    </lineage>
</organism>